<evidence type="ECO:0000313" key="12">
    <source>
        <dbReference type="EMBL" id="CAD5113004.1"/>
    </source>
</evidence>
<comment type="subcellular location">
    <subcellularLocation>
        <location evidence="4">Cell projection</location>
        <location evidence="4">Ruffle</location>
    </subcellularLocation>
    <subcellularLocation>
        <location evidence="3">Cytoplasmic vesicle</location>
        <location evidence="3">Phagosome</location>
    </subcellularLocation>
    <subcellularLocation>
        <location evidence="2">Early endosome membrane</location>
        <topology evidence="2">Peripheral membrane protein</topology>
    </subcellularLocation>
    <subcellularLocation>
        <location evidence="1">Nucleus</location>
    </subcellularLocation>
</comment>
<dbReference type="InterPro" id="IPR027267">
    <property type="entry name" value="AH/BAR_dom_sf"/>
</dbReference>
<feature type="domain" description="PH" evidence="11">
    <location>
        <begin position="270"/>
        <end position="368"/>
    </location>
</feature>
<dbReference type="InterPro" id="IPR047181">
    <property type="entry name" value="DP13A/B"/>
</dbReference>
<dbReference type="GO" id="GO:0005634">
    <property type="term" value="C:nucleus"/>
    <property type="evidence" value="ECO:0007669"/>
    <property type="project" value="UniProtKB-SubCell"/>
</dbReference>
<dbReference type="InterPro" id="IPR001849">
    <property type="entry name" value="PH_domain"/>
</dbReference>
<keyword evidence="5" id="KW-0539">Nucleus</keyword>
<keyword evidence="7" id="KW-0131">Cell cycle</keyword>
<evidence type="ECO:0000256" key="9">
    <source>
        <dbReference type="SAM" id="MobiDB-lite"/>
    </source>
</evidence>
<comment type="caution">
    <text evidence="12">The sequence shown here is derived from an EMBL/GenBank/DDBJ whole genome shotgun (WGS) entry which is preliminary data.</text>
</comment>
<evidence type="ECO:0000313" key="13">
    <source>
        <dbReference type="Proteomes" id="UP000549394"/>
    </source>
</evidence>
<dbReference type="PANTHER" id="PTHR46415:SF2">
    <property type="entry name" value="BETA, PUTATIVE-RELATED"/>
    <property type="match status" value="1"/>
</dbReference>
<name>A0A7I8VBJ1_9ANNE</name>
<dbReference type="PROSITE" id="PS01179">
    <property type="entry name" value="PID"/>
    <property type="match status" value="1"/>
</dbReference>
<dbReference type="Proteomes" id="UP000549394">
    <property type="component" value="Unassembled WGS sequence"/>
</dbReference>
<dbReference type="SUPFAM" id="SSF103657">
    <property type="entry name" value="BAR/IMD domain-like"/>
    <property type="match status" value="1"/>
</dbReference>
<dbReference type="PROSITE" id="PS50003">
    <property type="entry name" value="PH_DOMAIN"/>
    <property type="match status" value="1"/>
</dbReference>
<organism evidence="12 13">
    <name type="scientific">Dimorphilus gyrociliatus</name>
    <dbReference type="NCBI Taxonomy" id="2664684"/>
    <lineage>
        <taxon>Eukaryota</taxon>
        <taxon>Metazoa</taxon>
        <taxon>Spiralia</taxon>
        <taxon>Lophotrochozoa</taxon>
        <taxon>Annelida</taxon>
        <taxon>Polychaeta</taxon>
        <taxon>Polychaeta incertae sedis</taxon>
        <taxon>Dinophilidae</taxon>
        <taxon>Dimorphilus</taxon>
    </lineage>
</organism>
<dbReference type="SMART" id="SM00462">
    <property type="entry name" value="PTB"/>
    <property type="match status" value="1"/>
</dbReference>
<dbReference type="OrthoDB" id="10070851at2759"/>
<dbReference type="InterPro" id="IPR006020">
    <property type="entry name" value="PTB/PI_dom"/>
</dbReference>
<dbReference type="InterPro" id="IPR004148">
    <property type="entry name" value="BAR_dom"/>
</dbReference>
<feature type="domain" description="PID" evidence="10">
    <location>
        <begin position="438"/>
        <end position="577"/>
    </location>
</feature>
<dbReference type="Pfam" id="PF00640">
    <property type="entry name" value="PID"/>
    <property type="match status" value="1"/>
</dbReference>
<evidence type="ECO:0000259" key="11">
    <source>
        <dbReference type="PROSITE" id="PS50003"/>
    </source>
</evidence>
<dbReference type="GO" id="GO:0001726">
    <property type="term" value="C:ruffle"/>
    <property type="evidence" value="ECO:0007669"/>
    <property type="project" value="UniProtKB-SubCell"/>
</dbReference>
<dbReference type="GO" id="GO:0023052">
    <property type="term" value="P:signaling"/>
    <property type="evidence" value="ECO:0007669"/>
    <property type="project" value="TreeGrafter"/>
</dbReference>
<keyword evidence="13" id="KW-1185">Reference proteome</keyword>
<evidence type="ECO:0000256" key="4">
    <source>
        <dbReference type="ARBA" id="ARBA00004466"/>
    </source>
</evidence>
<dbReference type="PANTHER" id="PTHR46415">
    <property type="entry name" value="ADAPTOR PROTEIN, PHOSPHOTYROSINE INTERACTION, PH DOMAIN AND LEUCINE ZIPPER-CONTAINING 2"/>
    <property type="match status" value="1"/>
</dbReference>
<accession>A0A7I8VBJ1</accession>
<evidence type="ECO:0000256" key="7">
    <source>
        <dbReference type="ARBA" id="ARBA00023306"/>
    </source>
</evidence>
<keyword evidence="8" id="KW-0968">Cytoplasmic vesicle</keyword>
<evidence type="ECO:0000256" key="1">
    <source>
        <dbReference type="ARBA" id="ARBA00004123"/>
    </source>
</evidence>
<protein>
    <submittedName>
        <fullName evidence="12">DgyrCDS2207</fullName>
    </submittedName>
</protein>
<dbReference type="Gene3D" id="2.30.29.30">
    <property type="entry name" value="Pleckstrin-homology domain (PH domain)/Phosphotyrosine-binding domain (PTB)"/>
    <property type="match status" value="2"/>
</dbReference>
<evidence type="ECO:0000259" key="10">
    <source>
        <dbReference type="PROSITE" id="PS01179"/>
    </source>
</evidence>
<dbReference type="Gene3D" id="1.20.1270.60">
    <property type="entry name" value="Arfaptin homology (AH) domain/BAR domain"/>
    <property type="match status" value="1"/>
</dbReference>
<dbReference type="GO" id="GO:0031901">
    <property type="term" value="C:early endosome membrane"/>
    <property type="evidence" value="ECO:0007669"/>
    <property type="project" value="UniProtKB-SubCell"/>
</dbReference>
<reference evidence="12 13" key="1">
    <citation type="submission" date="2020-08" db="EMBL/GenBank/DDBJ databases">
        <authorList>
            <person name="Hejnol A."/>
        </authorList>
    </citation>
    <scope>NUCLEOTIDE SEQUENCE [LARGE SCALE GENOMIC DNA]</scope>
</reference>
<dbReference type="InterPro" id="IPR011993">
    <property type="entry name" value="PH-like_dom_sf"/>
</dbReference>
<dbReference type="SUPFAM" id="SSF50729">
    <property type="entry name" value="PH domain-like"/>
    <property type="match status" value="2"/>
</dbReference>
<gene>
    <name evidence="12" type="ORF">DGYR_LOCUS2056</name>
</gene>
<proteinExistence type="predicted"/>
<dbReference type="AlphaFoldDB" id="A0A7I8VBJ1"/>
<keyword evidence="6" id="KW-0966">Cell projection</keyword>
<dbReference type="SMART" id="SM00233">
    <property type="entry name" value="PH"/>
    <property type="match status" value="1"/>
</dbReference>
<evidence type="ECO:0000256" key="5">
    <source>
        <dbReference type="ARBA" id="ARBA00023242"/>
    </source>
</evidence>
<evidence type="ECO:0000256" key="8">
    <source>
        <dbReference type="ARBA" id="ARBA00023329"/>
    </source>
</evidence>
<dbReference type="Pfam" id="PF16746">
    <property type="entry name" value="BAR_3"/>
    <property type="match status" value="1"/>
</dbReference>
<dbReference type="GO" id="GO:0045335">
    <property type="term" value="C:phagocytic vesicle"/>
    <property type="evidence" value="ECO:0007669"/>
    <property type="project" value="UniProtKB-SubCell"/>
</dbReference>
<feature type="region of interest" description="Disordered" evidence="9">
    <location>
        <begin position="584"/>
        <end position="606"/>
    </location>
</feature>
<evidence type="ECO:0000256" key="3">
    <source>
        <dbReference type="ARBA" id="ARBA00004262"/>
    </source>
</evidence>
<evidence type="ECO:0000256" key="2">
    <source>
        <dbReference type="ARBA" id="ARBA00004220"/>
    </source>
</evidence>
<sequence>MNLLHLEDAVDDNPQALSLLSLHERDSQTLKKYIGGMQFCLKRVLQASEETSSSLRALAQHLHAFEQQPFHIAQENTSLIDILHDIAKYSEEMSSIYQVMCTQIGDNVTSAVNRFLQNDLEEMSGFTEMVARNRAEYEASLNKYLKLSKKRDSDKLVAECRTELETAQHRLELASLQHYSNLNTLQYSRSSAILEPLAGLLACHRTHFSVGQSTAEQAKDIANVADSVVAASTSKRNNYMQYTAQKTSALEQSAHKMREAQDDIPPETNLSTKMGYVLQRFKPSVLSGAKWEKGYLSIVSENLMWQGGNDIACSSLLDLQTDVKVTASEADDRRFVFAVSKSNRVFTFQAFSYKEQLEWISAINNASKIANSGTPAQSPALSAPSKTFEPDRSIEFEITEGIEKLGSSLPEESFVKIDSDGNLERKNPFASTETDNDDYDVRFLGSMQVNSDVGSSVILEAIRQVMAARAIKNVFKVAETKIRINIKGFCTIEQSDDSIRCYFPLSDIASWSVHPDNSRMFGIITRKTTDNGRLFHCHIFEANNCAQEIQKSLEKNTQIAYQRVLEAQAAERMKEKEILMENIANLPDRTPSEPSETDPEISASEG</sequence>
<evidence type="ECO:0000256" key="6">
    <source>
        <dbReference type="ARBA" id="ARBA00023273"/>
    </source>
</evidence>
<dbReference type="EMBL" id="CAJFCJ010000003">
    <property type="protein sequence ID" value="CAD5113004.1"/>
    <property type="molecule type" value="Genomic_DNA"/>
</dbReference>